<name>A0A9D1MQ93_9FIRM</name>
<dbReference type="PANTHER" id="PTHR39556:SF1">
    <property type="entry name" value="PROTEIN, PUTATIVE-RELATED"/>
    <property type="match status" value="1"/>
</dbReference>
<keyword evidence="1" id="KW-0812">Transmembrane</keyword>
<feature type="transmembrane region" description="Helical" evidence="1">
    <location>
        <begin position="296"/>
        <end position="315"/>
    </location>
</feature>
<evidence type="ECO:0000256" key="1">
    <source>
        <dbReference type="SAM" id="Phobius"/>
    </source>
</evidence>
<dbReference type="Proteomes" id="UP000824099">
    <property type="component" value="Unassembled WGS sequence"/>
</dbReference>
<reference evidence="2" key="2">
    <citation type="journal article" date="2021" name="PeerJ">
        <title>Extensive microbial diversity within the chicken gut microbiome revealed by metagenomics and culture.</title>
        <authorList>
            <person name="Gilroy R."/>
            <person name="Ravi A."/>
            <person name="Getino M."/>
            <person name="Pursley I."/>
            <person name="Horton D.L."/>
            <person name="Alikhan N.F."/>
            <person name="Baker D."/>
            <person name="Gharbi K."/>
            <person name="Hall N."/>
            <person name="Watson M."/>
            <person name="Adriaenssens E.M."/>
            <person name="Foster-Nyarko E."/>
            <person name="Jarju S."/>
            <person name="Secka A."/>
            <person name="Antonio M."/>
            <person name="Oren A."/>
            <person name="Chaudhuri R.R."/>
            <person name="La Ragione R."/>
            <person name="Hildebrand F."/>
            <person name="Pallen M.J."/>
        </authorList>
    </citation>
    <scope>NUCLEOTIDE SEQUENCE</scope>
    <source>
        <strain evidence="2">CHK160-1198</strain>
    </source>
</reference>
<dbReference type="AlphaFoldDB" id="A0A9D1MQ93"/>
<sequence length="394" mass="43109">MALIIILLRRHYPIGPAILAGGLLIWLLNAPQINHLFDAGYQTLTKPRTYDLLLALYFVMCLEIELRTSGTLSGMIAALQRLFASPKITLAIMPAFLGLLPSLGGARFSAPIVDEASKGTPITAEQKSTINFWFRHAFEYINPINPGMILACSIAMIPISSLIVHMGWLSIFAFAFGWLVCLTPLKVPCERPQNISQAEHRRNIFDVFLCLTPVLVNFLLVVLFDFGAASSMGLVAIGMVLLLRLTYRVVNIKEVFLGAIDRKMLINIICILYFIQLLTVTGTLAEIVDTFQRSPLPIPVIIGSISFVIGVLTGLSQGHAAIVLPVVAALAPGNLDLIALAMIAGIAGQMVTPTHVCLTVTLDYFKADFFKTLKPIVLLELLLVGVFILKTWIL</sequence>
<feature type="transmembrane region" description="Helical" evidence="1">
    <location>
        <begin position="264"/>
        <end position="284"/>
    </location>
</feature>
<feature type="transmembrane region" description="Helical" evidence="1">
    <location>
        <begin position="372"/>
        <end position="393"/>
    </location>
</feature>
<keyword evidence="1" id="KW-1133">Transmembrane helix</keyword>
<feature type="transmembrane region" description="Helical" evidence="1">
    <location>
        <begin position="322"/>
        <end position="352"/>
    </location>
</feature>
<protein>
    <submittedName>
        <fullName evidence="2">DUF401 family protein</fullName>
    </submittedName>
</protein>
<feature type="transmembrane region" description="Helical" evidence="1">
    <location>
        <begin position="78"/>
        <end position="100"/>
    </location>
</feature>
<organism evidence="2 3">
    <name type="scientific">Candidatus Avacidaminococcus intestinavium</name>
    <dbReference type="NCBI Taxonomy" id="2840684"/>
    <lineage>
        <taxon>Bacteria</taxon>
        <taxon>Bacillati</taxon>
        <taxon>Bacillota</taxon>
        <taxon>Negativicutes</taxon>
        <taxon>Acidaminococcales</taxon>
        <taxon>Acidaminococcaceae</taxon>
        <taxon>Acidaminococcaceae incertae sedis</taxon>
        <taxon>Candidatus Avacidaminococcus</taxon>
    </lineage>
</organism>
<dbReference type="InterPro" id="IPR007294">
    <property type="entry name" value="DUF401"/>
</dbReference>
<dbReference type="Pfam" id="PF04165">
    <property type="entry name" value="DUF401"/>
    <property type="match status" value="1"/>
</dbReference>
<dbReference type="EMBL" id="DVNI01000085">
    <property type="protein sequence ID" value="HIU64427.1"/>
    <property type="molecule type" value="Genomic_DNA"/>
</dbReference>
<comment type="caution">
    <text evidence="2">The sequence shown here is derived from an EMBL/GenBank/DDBJ whole genome shotgun (WGS) entry which is preliminary data.</text>
</comment>
<feature type="transmembrane region" description="Helical" evidence="1">
    <location>
        <begin position="226"/>
        <end position="243"/>
    </location>
</feature>
<reference evidence="2" key="1">
    <citation type="submission" date="2020-10" db="EMBL/GenBank/DDBJ databases">
        <authorList>
            <person name="Gilroy R."/>
        </authorList>
    </citation>
    <scope>NUCLEOTIDE SEQUENCE</scope>
    <source>
        <strain evidence="2">CHK160-1198</strain>
    </source>
</reference>
<evidence type="ECO:0000313" key="3">
    <source>
        <dbReference type="Proteomes" id="UP000824099"/>
    </source>
</evidence>
<feature type="transmembrane region" description="Helical" evidence="1">
    <location>
        <begin position="12"/>
        <end position="29"/>
    </location>
</feature>
<evidence type="ECO:0000313" key="2">
    <source>
        <dbReference type="EMBL" id="HIU64427.1"/>
    </source>
</evidence>
<keyword evidence="1" id="KW-0472">Membrane</keyword>
<feature type="transmembrane region" description="Helical" evidence="1">
    <location>
        <begin position="148"/>
        <end position="181"/>
    </location>
</feature>
<proteinExistence type="predicted"/>
<feature type="transmembrane region" description="Helical" evidence="1">
    <location>
        <begin position="202"/>
        <end position="220"/>
    </location>
</feature>
<accession>A0A9D1MQ93</accession>
<dbReference type="PANTHER" id="PTHR39556">
    <property type="entry name" value="PROTEIN, PUTATIVE-RELATED"/>
    <property type="match status" value="1"/>
</dbReference>
<gene>
    <name evidence="2" type="ORF">IAB06_05285</name>
</gene>